<organism evidence="2 3">
    <name type="scientific">Maylandia zebra</name>
    <name type="common">zebra mbuna</name>
    <dbReference type="NCBI Taxonomy" id="106582"/>
    <lineage>
        <taxon>Eukaryota</taxon>
        <taxon>Metazoa</taxon>
        <taxon>Chordata</taxon>
        <taxon>Craniata</taxon>
        <taxon>Vertebrata</taxon>
        <taxon>Euteleostomi</taxon>
        <taxon>Actinopterygii</taxon>
        <taxon>Neopterygii</taxon>
        <taxon>Teleostei</taxon>
        <taxon>Neoteleostei</taxon>
        <taxon>Acanthomorphata</taxon>
        <taxon>Ovalentaria</taxon>
        <taxon>Cichlomorphae</taxon>
        <taxon>Cichliformes</taxon>
        <taxon>Cichlidae</taxon>
        <taxon>African cichlids</taxon>
        <taxon>Pseudocrenilabrinae</taxon>
        <taxon>Haplochromini</taxon>
        <taxon>Maylandia</taxon>
        <taxon>Maylandia zebra complex</taxon>
    </lineage>
</organism>
<dbReference type="Pfam" id="PF00400">
    <property type="entry name" value="WD40"/>
    <property type="match status" value="2"/>
</dbReference>
<dbReference type="InterPro" id="IPR001680">
    <property type="entry name" value="WD40_rpt"/>
</dbReference>
<sequence>VLKLLKRSSHPSCPAAQPDLNLFLLCCRTEEFEAQSSSISCLALGKSSGRLLATGGEDCRVNIWAVSKANCIMSLTGHKNPVESIHFNVSEEQVAAGSQSGSIRVWDLEAAKSKTLSVLWLRGFLVKASPPLNCLCA</sequence>
<dbReference type="PANTHER" id="PTHR19845:SF0">
    <property type="entry name" value="KATANIN P80 WD40 REPEAT-CONTAINING SUBUNIT B1"/>
    <property type="match status" value="1"/>
</dbReference>
<dbReference type="PROSITE" id="PS50082">
    <property type="entry name" value="WD_REPEATS_2"/>
    <property type="match status" value="2"/>
</dbReference>
<reference evidence="2" key="1">
    <citation type="submission" date="2025-08" db="UniProtKB">
        <authorList>
            <consortium name="Ensembl"/>
        </authorList>
    </citation>
    <scope>IDENTIFICATION</scope>
</reference>
<dbReference type="Ensembl" id="ENSMZET00005039553.1">
    <property type="protein sequence ID" value="ENSMZEP00005038145.1"/>
    <property type="gene ID" value="ENSMZEG00005028523.1"/>
</dbReference>
<dbReference type="Proteomes" id="UP000265160">
    <property type="component" value="Unplaced"/>
</dbReference>
<evidence type="ECO:0000313" key="3">
    <source>
        <dbReference type="Proteomes" id="UP000265160"/>
    </source>
</evidence>
<dbReference type="STRING" id="106582.ENSMZEP00005038145"/>
<name>A0A3P9DTR9_9CICH</name>
<dbReference type="GO" id="GO:0007019">
    <property type="term" value="P:microtubule depolymerization"/>
    <property type="evidence" value="ECO:0007669"/>
    <property type="project" value="TreeGrafter"/>
</dbReference>
<dbReference type="Gene3D" id="2.130.10.10">
    <property type="entry name" value="YVTN repeat-like/Quinoprotein amine dehydrogenase"/>
    <property type="match status" value="1"/>
</dbReference>
<dbReference type="InterPro" id="IPR015943">
    <property type="entry name" value="WD40/YVTN_repeat-like_dom_sf"/>
</dbReference>
<keyword evidence="3" id="KW-1185">Reference proteome</keyword>
<feature type="repeat" description="WD" evidence="1">
    <location>
        <begin position="32"/>
        <end position="74"/>
    </location>
</feature>
<feature type="repeat" description="WD" evidence="1">
    <location>
        <begin position="75"/>
        <end position="116"/>
    </location>
</feature>
<dbReference type="SMART" id="SM00320">
    <property type="entry name" value="WD40"/>
    <property type="match status" value="2"/>
</dbReference>
<accession>A0A3P9DTR9</accession>
<dbReference type="AlphaFoldDB" id="A0A3P9DTR9"/>
<keyword evidence="1" id="KW-0853">WD repeat</keyword>
<dbReference type="GO" id="GO:0008352">
    <property type="term" value="C:katanin complex"/>
    <property type="evidence" value="ECO:0007669"/>
    <property type="project" value="TreeGrafter"/>
</dbReference>
<dbReference type="GeneTree" id="ENSGT00940000157918"/>
<evidence type="ECO:0000256" key="1">
    <source>
        <dbReference type="PROSITE-ProRule" id="PRU00221"/>
    </source>
</evidence>
<protein>
    <submittedName>
        <fullName evidence="2">Uncharacterized protein</fullName>
    </submittedName>
</protein>
<dbReference type="PANTHER" id="PTHR19845">
    <property type="entry name" value="KATANIN P80 SUBUNIT"/>
    <property type="match status" value="1"/>
</dbReference>
<dbReference type="PROSITE" id="PS50294">
    <property type="entry name" value="WD_REPEATS_REGION"/>
    <property type="match status" value="1"/>
</dbReference>
<proteinExistence type="predicted"/>
<evidence type="ECO:0000313" key="2">
    <source>
        <dbReference type="Ensembl" id="ENSMZEP00005038145.1"/>
    </source>
</evidence>
<reference evidence="2" key="2">
    <citation type="submission" date="2025-09" db="UniProtKB">
        <authorList>
            <consortium name="Ensembl"/>
        </authorList>
    </citation>
    <scope>IDENTIFICATION</scope>
</reference>
<dbReference type="InterPro" id="IPR036322">
    <property type="entry name" value="WD40_repeat_dom_sf"/>
</dbReference>
<dbReference type="SUPFAM" id="SSF50978">
    <property type="entry name" value="WD40 repeat-like"/>
    <property type="match status" value="1"/>
</dbReference>